<organism evidence="4">
    <name type="scientific">Cucumis melo</name>
    <name type="common">Muskmelon</name>
    <dbReference type="NCBI Taxonomy" id="3656"/>
    <lineage>
        <taxon>Eukaryota</taxon>
        <taxon>Viridiplantae</taxon>
        <taxon>Streptophyta</taxon>
        <taxon>Embryophyta</taxon>
        <taxon>Tracheophyta</taxon>
        <taxon>Spermatophyta</taxon>
        <taxon>Magnoliopsida</taxon>
        <taxon>eudicotyledons</taxon>
        <taxon>Gunneridae</taxon>
        <taxon>Pentapetalae</taxon>
        <taxon>rosids</taxon>
        <taxon>fabids</taxon>
        <taxon>Cucurbitales</taxon>
        <taxon>Cucurbitaceae</taxon>
        <taxon>Benincaseae</taxon>
        <taxon>Cucumis</taxon>
    </lineage>
</organism>
<dbReference type="PROSITE" id="PS00061">
    <property type="entry name" value="ADH_SHORT"/>
    <property type="match status" value="1"/>
</dbReference>
<dbReference type="InterPro" id="IPR036291">
    <property type="entry name" value="NAD(P)-bd_dom_sf"/>
</dbReference>
<sequence length="179" mass="19163">MMSTNFEAPYHLSQIYHPILKASGYGSIVFVSSIAGVTALSKISIYATTKGAINQITKNLACEWGVRTTISKLDAAVVEEYGRLIGQTPAGRIGELEEISLVVAFLCLPTASYISGQIICVDGGFTVSGGDEIALNSIRGAPEDWGVMLSAFSDALIQNNPCTYKIEEADDEGRFNTNE</sequence>
<protein>
    <recommendedName>
        <fullName evidence="5">Tropinone reductase-like protein</fullName>
    </recommendedName>
</protein>
<name>A0A9I9CVH3_CUCME</name>
<dbReference type="AlphaFoldDB" id="A0A9I9CVH3"/>
<dbReference type="Gramene" id="MELO3C009017.2.1">
    <property type="protein sequence ID" value="MELO3C009017.2.1"/>
    <property type="gene ID" value="MELO3C009017.2"/>
</dbReference>
<dbReference type="InterPro" id="IPR045000">
    <property type="entry name" value="TR"/>
</dbReference>
<dbReference type="PANTHER" id="PTHR42898:SF28">
    <property type="entry name" value="TROPINONE REDUCTASE HOMOLOG"/>
    <property type="match status" value="1"/>
</dbReference>
<keyword evidence="2" id="KW-0560">Oxidoreductase</keyword>
<dbReference type="Gene3D" id="3.40.50.720">
    <property type="entry name" value="NAD(P)-binding Rossmann-like Domain"/>
    <property type="match status" value="1"/>
</dbReference>
<dbReference type="Pfam" id="PF13561">
    <property type="entry name" value="adh_short_C2"/>
    <property type="match status" value="1"/>
</dbReference>
<dbReference type="PANTHER" id="PTHR42898">
    <property type="entry name" value="TROPINONE REDUCTASE"/>
    <property type="match status" value="1"/>
</dbReference>
<proteinExistence type="inferred from homology"/>
<dbReference type="GO" id="GO:0016491">
    <property type="term" value="F:oxidoreductase activity"/>
    <property type="evidence" value="ECO:0007669"/>
    <property type="project" value="UniProtKB-KW"/>
</dbReference>
<dbReference type="InterPro" id="IPR020904">
    <property type="entry name" value="Sc_DH/Rdtase_CS"/>
</dbReference>
<reference evidence="4" key="1">
    <citation type="submission" date="2023-03" db="UniProtKB">
        <authorList>
            <consortium name="EnsemblPlants"/>
        </authorList>
    </citation>
    <scope>IDENTIFICATION</scope>
</reference>
<dbReference type="InterPro" id="IPR002347">
    <property type="entry name" value="SDR_fam"/>
</dbReference>
<dbReference type="EnsemblPlants" id="MELO3C009017.2.1">
    <property type="protein sequence ID" value="MELO3C009017.2.1"/>
    <property type="gene ID" value="MELO3C009017.2"/>
</dbReference>
<dbReference type="SUPFAM" id="SSF51735">
    <property type="entry name" value="NAD(P)-binding Rossmann-fold domains"/>
    <property type="match status" value="1"/>
</dbReference>
<keyword evidence="1" id="KW-0521">NADP</keyword>
<evidence type="ECO:0000313" key="4">
    <source>
        <dbReference type="EnsemblPlants" id="MELO3C009017.2.1"/>
    </source>
</evidence>
<evidence type="ECO:0008006" key="5">
    <source>
        <dbReference type="Google" id="ProtNLM"/>
    </source>
</evidence>
<evidence type="ECO:0000256" key="3">
    <source>
        <dbReference type="ARBA" id="ARBA00025714"/>
    </source>
</evidence>
<evidence type="ECO:0000256" key="1">
    <source>
        <dbReference type="ARBA" id="ARBA00022857"/>
    </source>
</evidence>
<comment type="similarity">
    <text evidence="3">Belongs to the short-chain dehydrogenases/reductases (SDR) family. SDR65C subfamily.</text>
</comment>
<dbReference type="PRINTS" id="PR00081">
    <property type="entry name" value="GDHRDH"/>
</dbReference>
<evidence type="ECO:0000256" key="2">
    <source>
        <dbReference type="ARBA" id="ARBA00023002"/>
    </source>
</evidence>
<accession>A0A9I9CVH3</accession>